<dbReference type="InterPro" id="IPR050554">
    <property type="entry name" value="Met_Synthase/Corrinoid"/>
</dbReference>
<keyword evidence="12" id="KW-0949">S-adenosyl-L-methionine</keyword>
<evidence type="ECO:0000256" key="4">
    <source>
        <dbReference type="ARBA" id="ARBA00005178"/>
    </source>
</evidence>
<evidence type="ECO:0000256" key="10">
    <source>
        <dbReference type="ARBA" id="ARBA00022628"/>
    </source>
</evidence>
<evidence type="ECO:0000256" key="14">
    <source>
        <dbReference type="ARBA" id="ARBA00022833"/>
    </source>
</evidence>
<comment type="similarity">
    <text evidence="5">Belongs to the vitamin-B12 dependent methionine synthase family.</text>
</comment>
<keyword evidence="15" id="KW-0486">Methionine biosynthesis</keyword>
<dbReference type="PANTHER" id="PTHR45833">
    <property type="entry name" value="METHIONINE SYNTHASE"/>
    <property type="match status" value="1"/>
</dbReference>
<feature type="domain" description="Pterin-binding" evidence="21">
    <location>
        <begin position="318"/>
        <end position="562"/>
    </location>
</feature>
<evidence type="ECO:0000259" key="23">
    <source>
        <dbReference type="PROSITE" id="PS51337"/>
    </source>
</evidence>
<evidence type="ECO:0000256" key="8">
    <source>
        <dbReference type="ARBA" id="ARBA00022603"/>
    </source>
</evidence>
<dbReference type="AlphaFoldDB" id="A0AAE4AM03"/>
<comment type="caution">
    <text evidence="24">The sequence shown here is derived from an EMBL/GenBank/DDBJ whole genome shotgun (WGS) entry which is preliminary data.</text>
</comment>
<organism evidence="24 25">
    <name type="scientific">Oligosphaera ethanolica</name>
    <dbReference type="NCBI Taxonomy" id="760260"/>
    <lineage>
        <taxon>Bacteria</taxon>
        <taxon>Pseudomonadati</taxon>
        <taxon>Lentisphaerota</taxon>
        <taxon>Oligosphaeria</taxon>
        <taxon>Oligosphaerales</taxon>
        <taxon>Oligosphaeraceae</taxon>
        <taxon>Oligosphaera</taxon>
    </lineage>
</organism>
<sequence length="805" mass="84800">MTGDAFKALVAEQVLILDGATGTELSKRGMPAGVCPELWVLEHPEAIRGVQSDYAAAGSRCVYAPTFGGNRCKLAEFGREKDVVAINRDLARLSRAAAPGCLIFGDMAPTGQFIEPVGDLAFEDAVAIYREQAEGLLAGGVDGFAIETMMDIQETRAAVLAVRELCDLPIMVTMTFEKGQRTLTGNDPVSALITLQALGVSAFGCNCSMGPEGMLDIIRLLKPYARVPLIAKPNAGLPQWQDGRTVFSMGAAAFGVFGPEFVAAGAGILGGCCGTTPEHIRSLANGLAGLRPPQIGAAHGACVSHARGYREVSRQAPFAVIGERINPTGKKALQAELREGKFDLVSRYADEQIAAGAALLDVNFGLSGIDELAMMREGVAMLARDYAAPLCVDTTRADVAEAALRCYPGRALFNSISAEKDRLEKVLPVAAKYGAMLVLLPITDEGIPATLAERIAVIKRIFAEAKKYGYSKDDVCVDGLVMTVSASPDAAELTLGLVEWCAREWGVNCVCGLSNVSFGLPRRDLINRAFLGMAIGRGLNMAIANPMLVDIMETVAAGDVLCGRDVRMQGFLGRYGNSDGGGVATSAAAAGSAAALTPEDAVRKALLAGDVAGIAGAISACIQAGSSADRIVNDILIPGISDVGDRFERKDFFLPQLIMSADAMRAGMDFLTPLLQQDGVAAKPLGRMILATVKGDIHDIGKNIVALMLRNYNIDVLDLGKDVPAELILDTAAREDITLIGLSALMTTTMGEMKQVVELAAKRGMDKLRFVVGGAVVDENFAQSIGAHYASDALATVKIVKKLLQ</sequence>
<keyword evidence="9" id="KW-0028">Amino-acid biosynthesis</keyword>
<keyword evidence="16" id="KW-0170">Cobalt</keyword>
<evidence type="ECO:0000313" key="25">
    <source>
        <dbReference type="Proteomes" id="UP001238163"/>
    </source>
</evidence>
<evidence type="ECO:0000256" key="19">
    <source>
        <dbReference type="PROSITE-ProRule" id="PRU00333"/>
    </source>
</evidence>
<comment type="cofactor">
    <cofactor evidence="3">
        <name>methylcob(III)alamin</name>
        <dbReference type="ChEBI" id="CHEBI:28115"/>
    </cofactor>
</comment>
<dbReference type="InterPro" id="IPR036724">
    <property type="entry name" value="Cobalamin-bd_sf"/>
</dbReference>
<protein>
    <recommendedName>
        <fullName evidence="7">Methionine synthase</fullName>
        <ecNumber evidence="6">2.1.1.13</ecNumber>
    </recommendedName>
    <alternativeName>
        <fullName evidence="18">5-methyltetrahydrofolate--homocysteine methyltransferase</fullName>
    </alternativeName>
</protein>
<comment type="pathway">
    <text evidence="4">Amino-acid biosynthesis; L-methionine biosynthesis via de novo pathway; L-methionine from L-homocysteine (MetH route): step 1/1.</text>
</comment>
<dbReference type="Gene3D" id="3.40.50.280">
    <property type="entry name" value="Cobalamin-binding domain"/>
    <property type="match status" value="1"/>
</dbReference>
<comment type="function">
    <text evidence="17">Catalyzes the transfer of a methyl group from methyl-cobalamin to homocysteine, yielding enzyme-bound cob(I)alamin and methionine. Subsequently, remethylates the cofactor using methyltetrahydrofolate.</text>
</comment>
<evidence type="ECO:0000256" key="6">
    <source>
        <dbReference type="ARBA" id="ARBA00012032"/>
    </source>
</evidence>
<dbReference type="Proteomes" id="UP001238163">
    <property type="component" value="Unassembled WGS sequence"/>
</dbReference>
<dbReference type="InterPro" id="IPR011005">
    <property type="entry name" value="Dihydropteroate_synth-like_sf"/>
</dbReference>
<comment type="cofactor">
    <cofactor evidence="2 19">
        <name>Zn(2+)</name>
        <dbReference type="ChEBI" id="CHEBI:29105"/>
    </cofactor>
</comment>
<keyword evidence="13 19" id="KW-0479">Metal-binding</keyword>
<feature type="domain" description="B12-binding N-terminal" evidence="23">
    <location>
        <begin position="589"/>
        <end position="683"/>
    </location>
</feature>
<dbReference type="PROSITE" id="PS50972">
    <property type="entry name" value="PTERIN_BINDING"/>
    <property type="match status" value="1"/>
</dbReference>
<dbReference type="EMBL" id="JAUSVL010000001">
    <property type="protein sequence ID" value="MDQ0287951.1"/>
    <property type="molecule type" value="Genomic_DNA"/>
</dbReference>
<keyword evidence="10" id="KW-0846">Cobalamin</keyword>
<evidence type="ECO:0000256" key="9">
    <source>
        <dbReference type="ARBA" id="ARBA00022605"/>
    </source>
</evidence>
<dbReference type="SUPFAM" id="SSF47644">
    <property type="entry name" value="Methionine synthase domain"/>
    <property type="match status" value="1"/>
</dbReference>
<dbReference type="PROSITE" id="PS51337">
    <property type="entry name" value="B12_BINDING_NTER"/>
    <property type="match status" value="1"/>
</dbReference>
<evidence type="ECO:0000256" key="11">
    <source>
        <dbReference type="ARBA" id="ARBA00022679"/>
    </source>
</evidence>
<evidence type="ECO:0000259" key="20">
    <source>
        <dbReference type="PROSITE" id="PS50970"/>
    </source>
</evidence>
<dbReference type="InterPro" id="IPR006158">
    <property type="entry name" value="Cobalamin-bd"/>
</dbReference>
<feature type="binding site" evidence="19">
    <location>
        <position position="207"/>
    </location>
    <ligand>
        <name>Zn(2+)</name>
        <dbReference type="ChEBI" id="CHEBI:29105"/>
    </ligand>
</feature>
<evidence type="ECO:0000256" key="12">
    <source>
        <dbReference type="ARBA" id="ARBA00022691"/>
    </source>
</evidence>
<dbReference type="PANTHER" id="PTHR45833:SF1">
    <property type="entry name" value="METHIONINE SYNTHASE"/>
    <property type="match status" value="1"/>
</dbReference>
<evidence type="ECO:0000256" key="7">
    <source>
        <dbReference type="ARBA" id="ARBA00013998"/>
    </source>
</evidence>
<evidence type="ECO:0000259" key="21">
    <source>
        <dbReference type="PROSITE" id="PS50972"/>
    </source>
</evidence>
<dbReference type="GO" id="GO:0008705">
    <property type="term" value="F:methionine synthase activity"/>
    <property type="evidence" value="ECO:0007669"/>
    <property type="project" value="UniProtKB-EC"/>
</dbReference>
<dbReference type="SMART" id="SM01018">
    <property type="entry name" value="B12-binding_2"/>
    <property type="match status" value="1"/>
</dbReference>
<dbReference type="GO" id="GO:0032259">
    <property type="term" value="P:methylation"/>
    <property type="evidence" value="ECO:0007669"/>
    <property type="project" value="UniProtKB-KW"/>
</dbReference>
<dbReference type="RefSeq" id="WP_307259114.1">
    <property type="nucleotide sequence ID" value="NZ_JAUSVL010000001.1"/>
</dbReference>
<dbReference type="InterPro" id="IPR000489">
    <property type="entry name" value="Pterin-binding_dom"/>
</dbReference>
<feature type="binding site" evidence="19">
    <location>
        <position position="273"/>
    </location>
    <ligand>
        <name>Zn(2+)</name>
        <dbReference type="ChEBI" id="CHEBI:29105"/>
    </ligand>
</feature>
<evidence type="ECO:0000256" key="5">
    <source>
        <dbReference type="ARBA" id="ARBA00010398"/>
    </source>
</evidence>
<dbReference type="Pfam" id="PF02607">
    <property type="entry name" value="B12-binding_2"/>
    <property type="match status" value="1"/>
</dbReference>
<dbReference type="CDD" id="cd02070">
    <property type="entry name" value="corrinoid_protein_B12-BD"/>
    <property type="match status" value="1"/>
</dbReference>
<feature type="domain" description="Hcy-binding" evidence="20">
    <location>
        <begin position="3"/>
        <end position="287"/>
    </location>
</feature>
<evidence type="ECO:0000256" key="16">
    <source>
        <dbReference type="ARBA" id="ARBA00023285"/>
    </source>
</evidence>
<name>A0AAE4AM03_9BACT</name>
<proteinExistence type="inferred from homology"/>
<dbReference type="GO" id="GO:0046653">
    <property type="term" value="P:tetrahydrofolate metabolic process"/>
    <property type="evidence" value="ECO:0007669"/>
    <property type="project" value="TreeGrafter"/>
</dbReference>
<evidence type="ECO:0000313" key="24">
    <source>
        <dbReference type="EMBL" id="MDQ0287951.1"/>
    </source>
</evidence>
<dbReference type="InterPro" id="IPR003726">
    <property type="entry name" value="HCY_dom"/>
</dbReference>
<dbReference type="InterPro" id="IPR036589">
    <property type="entry name" value="HCY_dom_sf"/>
</dbReference>
<dbReference type="InterPro" id="IPR003759">
    <property type="entry name" value="Cbl-bd_cap"/>
</dbReference>
<dbReference type="GO" id="GO:0005829">
    <property type="term" value="C:cytosol"/>
    <property type="evidence" value="ECO:0007669"/>
    <property type="project" value="TreeGrafter"/>
</dbReference>
<dbReference type="Pfam" id="PF02310">
    <property type="entry name" value="B12-binding"/>
    <property type="match status" value="1"/>
</dbReference>
<dbReference type="Gene3D" id="3.20.20.330">
    <property type="entry name" value="Homocysteine-binding-like domain"/>
    <property type="match status" value="1"/>
</dbReference>
<dbReference type="SUPFAM" id="SSF51717">
    <property type="entry name" value="Dihydropteroate synthetase-like"/>
    <property type="match status" value="1"/>
</dbReference>
<dbReference type="Pfam" id="PF02574">
    <property type="entry name" value="S-methyl_trans"/>
    <property type="match status" value="1"/>
</dbReference>
<dbReference type="InterPro" id="IPR036594">
    <property type="entry name" value="Meth_synthase_dom"/>
</dbReference>
<evidence type="ECO:0000256" key="3">
    <source>
        <dbReference type="ARBA" id="ARBA00001956"/>
    </source>
</evidence>
<evidence type="ECO:0000256" key="1">
    <source>
        <dbReference type="ARBA" id="ARBA00001700"/>
    </source>
</evidence>
<keyword evidence="8 19" id="KW-0489">Methyltransferase</keyword>
<keyword evidence="11 19" id="KW-0808">Transferase</keyword>
<dbReference type="Gene3D" id="3.20.20.20">
    <property type="entry name" value="Dihydropteroate synthase-like"/>
    <property type="match status" value="1"/>
</dbReference>
<evidence type="ECO:0000256" key="18">
    <source>
        <dbReference type="ARBA" id="ARBA00031040"/>
    </source>
</evidence>
<gene>
    <name evidence="24" type="ORF">J3R75_000058</name>
</gene>
<evidence type="ECO:0000256" key="2">
    <source>
        <dbReference type="ARBA" id="ARBA00001947"/>
    </source>
</evidence>
<feature type="binding site" evidence="19">
    <location>
        <position position="272"/>
    </location>
    <ligand>
        <name>Zn(2+)</name>
        <dbReference type="ChEBI" id="CHEBI:29105"/>
    </ligand>
</feature>
<dbReference type="PROSITE" id="PS50970">
    <property type="entry name" value="HCY"/>
    <property type="match status" value="1"/>
</dbReference>
<dbReference type="EC" id="2.1.1.13" evidence="6"/>
<dbReference type="Gene3D" id="1.10.1240.10">
    <property type="entry name" value="Methionine synthase domain"/>
    <property type="match status" value="1"/>
</dbReference>
<comment type="catalytic activity">
    <reaction evidence="1">
        <text>(6S)-5-methyl-5,6,7,8-tetrahydrofolate + L-homocysteine = (6S)-5,6,7,8-tetrahydrofolate + L-methionine</text>
        <dbReference type="Rhea" id="RHEA:11172"/>
        <dbReference type="ChEBI" id="CHEBI:18608"/>
        <dbReference type="ChEBI" id="CHEBI:57453"/>
        <dbReference type="ChEBI" id="CHEBI:57844"/>
        <dbReference type="ChEBI" id="CHEBI:58199"/>
        <dbReference type="EC" id="2.1.1.13"/>
    </reaction>
</comment>
<keyword evidence="25" id="KW-1185">Reference proteome</keyword>
<dbReference type="Pfam" id="PF00809">
    <property type="entry name" value="Pterin_bind"/>
    <property type="match status" value="1"/>
</dbReference>
<dbReference type="SUPFAM" id="SSF82282">
    <property type="entry name" value="Homocysteine S-methyltransferase"/>
    <property type="match status" value="1"/>
</dbReference>
<dbReference type="GO" id="GO:0050667">
    <property type="term" value="P:homocysteine metabolic process"/>
    <property type="evidence" value="ECO:0007669"/>
    <property type="project" value="TreeGrafter"/>
</dbReference>
<accession>A0AAE4AM03</accession>
<evidence type="ECO:0000259" key="22">
    <source>
        <dbReference type="PROSITE" id="PS51332"/>
    </source>
</evidence>
<dbReference type="PROSITE" id="PS51332">
    <property type="entry name" value="B12_BINDING"/>
    <property type="match status" value="1"/>
</dbReference>
<evidence type="ECO:0000256" key="17">
    <source>
        <dbReference type="ARBA" id="ARBA00025552"/>
    </source>
</evidence>
<dbReference type="GO" id="GO:0046872">
    <property type="term" value="F:metal ion binding"/>
    <property type="evidence" value="ECO:0007669"/>
    <property type="project" value="UniProtKB-KW"/>
</dbReference>
<evidence type="ECO:0000256" key="13">
    <source>
        <dbReference type="ARBA" id="ARBA00022723"/>
    </source>
</evidence>
<evidence type="ECO:0000256" key="15">
    <source>
        <dbReference type="ARBA" id="ARBA00023167"/>
    </source>
</evidence>
<dbReference type="SUPFAM" id="SSF52242">
    <property type="entry name" value="Cobalamin (vitamin B12)-binding domain"/>
    <property type="match status" value="1"/>
</dbReference>
<feature type="domain" description="B12-binding" evidence="22">
    <location>
        <begin position="685"/>
        <end position="805"/>
    </location>
</feature>
<keyword evidence="14 19" id="KW-0862">Zinc</keyword>
<dbReference type="GO" id="GO:0031419">
    <property type="term" value="F:cobalamin binding"/>
    <property type="evidence" value="ECO:0007669"/>
    <property type="project" value="UniProtKB-KW"/>
</dbReference>
<reference evidence="24" key="1">
    <citation type="submission" date="2023-07" db="EMBL/GenBank/DDBJ databases">
        <title>Genomic Encyclopedia of Type Strains, Phase IV (KMG-IV): sequencing the most valuable type-strain genomes for metagenomic binning, comparative biology and taxonomic classification.</title>
        <authorList>
            <person name="Goeker M."/>
        </authorList>
    </citation>
    <scope>NUCLEOTIDE SEQUENCE</scope>
    <source>
        <strain evidence="24">DSM 24202</strain>
    </source>
</reference>